<dbReference type="AlphaFoldDB" id="A0A6J6HJX5"/>
<evidence type="ECO:0000256" key="6">
    <source>
        <dbReference type="ARBA" id="ARBA00023125"/>
    </source>
</evidence>
<keyword evidence="2" id="KW-0963">Cytoplasm</keyword>
<accession>A0A6J6HJX5</accession>
<keyword evidence="4" id="KW-0159">Chromosome partition</keyword>
<dbReference type="Pfam" id="PF00589">
    <property type="entry name" value="Phage_integrase"/>
    <property type="match status" value="1"/>
</dbReference>
<dbReference type="InterPro" id="IPR011010">
    <property type="entry name" value="DNA_brk_join_enz"/>
</dbReference>
<dbReference type="InterPro" id="IPR013762">
    <property type="entry name" value="Integrase-like_cat_sf"/>
</dbReference>
<dbReference type="GO" id="GO:0003677">
    <property type="term" value="F:DNA binding"/>
    <property type="evidence" value="ECO:0007669"/>
    <property type="project" value="UniProtKB-KW"/>
</dbReference>
<dbReference type="InterPro" id="IPR044068">
    <property type="entry name" value="CB"/>
</dbReference>
<evidence type="ECO:0000256" key="4">
    <source>
        <dbReference type="ARBA" id="ARBA00022829"/>
    </source>
</evidence>
<dbReference type="Gene3D" id="1.10.443.10">
    <property type="entry name" value="Intergrase catalytic core"/>
    <property type="match status" value="1"/>
</dbReference>
<protein>
    <submittedName>
        <fullName evidence="11">Unannotated protein</fullName>
    </submittedName>
</protein>
<keyword evidence="6" id="KW-0238">DNA-binding</keyword>
<dbReference type="GO" id="GO:0051301">
    <property type="term" value="P:cell division"/>
    <property type="evidence" value="ECO:0007669"/>
    <property type="project" value="UniProtKB-KW"/>
</dbReference>
<dbReference type="GO" id="GO:0015074">
    <property type="term" value="P:DNA integration"/>
    <property type="evidence" value="ECO:0007669"/>
    <property type="project" value="UniProtKB-KW"/>
</dbReference>
<dbReference type="PROSITE" id="PS51898">
    <property type="entry name" value="TYR_RECOMBINASE"/>
    <property type="match status" value="1"/>
</dbReference>
<evidence type="ECO:0000256" key="5">
    <source>
        <dbReference type="ARBA" id="ARBA00022908"/>
    </source>
</evidence>
<dbReference type="PROSITE" id="PS51900">
    <property type="entry name" value="CB"/>
    <property type="match status" value="1"/>
</dbReference>
<dbReference type="SUPFAM" id="SSF47823">
    <property type="entry name" value="lambda integrase-like, N-terminal domain"/>
    <property type="match status" value="1"/>
</dbReference>
<dbReference type="InterPro" id="IPR004107">
    <property type="entry name" value="Integrase_SAM-like_N"/>
</dbReference>
<dbReference type="SUPFAM" id="SSF56349">
    <property type="entry name" value="DNA breaking-rejoining enzymes"/>
    <property type="match status" value="1"/>
</dbReference>
<proteinExistence type="inferred from homology"/>
<dbReference type="HAMAP" id="MF_01808">
    <property type="entry name" value="Recomb_XerC_XerD"/>
    <property type="match status" value="1"/>
</dbReference>
<evidence type="ECO:0000256" key="1">
    <source>
        <dbReference type="ARBA" id="ARBA00004496"/>
    </source>
</evidence>
<dbReference type="GO" id="GO:0005737">
    <property type="term" value="C:cytoplasm"/>
    <property type="evidence" value="ECO:0007669"/>
    <property type="project" value="UniProtKB-SubCell"/>
</dbReference>
<evidence type="ECO:0000256" key="3">
    <source>
        <dbReference type="ARBA" id="ARBA00022618"/>
    </source>
</evidence>
<keyword evidence="7" id="KW-0233">DNA recombination</keyword>
<evidence type="ECO:0000256" key="2">
    <source>
        <dbReference type="ARBA" id="ARBA00022490"/>
    </source>
</evidence>
<dbReference type="InterPro" id="IPR050090">
    <property type="entry name" value="Tyrosine_recombinase_XerCD"/>
</dbReference>
<dbReference type="InterPro" id="IPR023009">
    <property type="entry name" value="Tyrosine_recombinase_XerC/XerD"/>
</dbReference>
<evidence type="ECO:0000256" key="7">
    <source>
        <dbReference type="ARBA" id="ARBA00023172"/>
    </source>
</evidence>
<dbReference type="Gene3D" id="1.10.150.130">
    <property type="match status" value="1"/>
</dbReference>
<dbReference type="CDD" id="cd00798">
    <property type="entry name" value="INT_XerDC_C"/>
    <property type="match status" value="1"/>
</dbReference>
<feature type="domain" description="Tyr recombinase" evidence="9">
    <location>
        <begin position="111"/>
        <end position="300"/>
    </location>
</feature>
<dbReference type="GO" id="GO:0007059">
    <property type="term" value="P:chromosome segregation"/>
    <property type="evidence" value="ECO:0007669"/>
    <property type="project" value="UniProtKB-KW"/>
</dbReference>
<comment type="subcellular location">
    <subcellularLocation>
        <location evidence="1">Cytoplasm</location>
    </subcellularLocation>
</comment>
<dbReference type="NCBIfam" id="NF001399">
    <property type="entry name" value="PRK00283.1"/>
    <property type="match status" value="1"/>
</dbReference>
<keyword evidence="3" id="KW-0132">Cell division</keyword>
<dbReference type="InterPro" id="IPR002104">
    <property type="entry name" value="Integrase_catalytic"/>
</dbReference>
<evidence type="ECO:0000313" key="11">
    <source>
        <dbReference type="EMBL" id="CAB4612189.1"/>
    </source>
</evidence>
<evidence type="ECO:0000256" key="8">
    <source>
        <dbReference type="ARBA" id="ARBA00023306"/>
    </source>
</evidence>
<dbReference type="PANTHER" id="PTHR30349">
    <property type="entry name" value="PHAGE INTEGRASE-RELATED"/>
    <property type="match status" value="1"/>
</dbReference>
<evidence type="ECO:0000259" key="10">
    <source>
        <dbReference type="PROSITE" id="PS51900"/>
    </source>
</evidence>
<reference evidence="11" key="1">
    <citation type="submission" date="2020-05" db="EMBL/GenBank/DDBJ databases">
        <authorList>
            <person name="Chiriac C."/>
            <person name="Salcher M."/>
            <person name="Ghai R."/>
            <person name="Kavagutti S V."/>
        </authorList>
    </citation>
    <scope>NUCLEOTIDE SEQUENCE</scope>
</reference>
<name>A0A6J6HJX5_9ZZZZ</name>
<dbReference type="EMBL" id="CAEZUP010000046">
    <property type="protein sequence ID" value="CAB4612189.1"/>
    <property type="molecule type" value="Genomic_DNA"/>
</dbReference>
<sequence>MSDEIRLPLDVEDFLTWLAAERGRSSNTLVAYRRDLTSYWAWLVERGESLDDVTGSDLDAYVGHLRERGLAPSSVKRALVAVRSLHRFRSEEGLAESDPSASIETPRVPAGLPKALTESEIDGLLAQVIGDDPVSLRDRAVLEVLYGTGARISEVCTLGIGDVDLDGGLLRLFGKGSKERVVPLGRWARVALAAWLGDGGRSTMEPVQWARRGDADAVFLNQRGGRLGRQGAWAIVRKYGDAAGLGERLTPHVLRHSCATHMLDHGADIRAVQELLGHASITTTQVYTMVSNERLFAAYDAAHPRAKASRR</sequence>
<feature type="domain" description="Core-binding (CB)" evidence="10">
    <location>
        <begin position="5"/>
        <end position="90"/>
    </location>
</feature>
<organism evidence="11">
    <name type="scientific">freshwater metagenome</name>
    <dbReference type="NCBI Taxonomy" id="449393"/>
    <lineage>
        <taxon>unclassified sequences</taxon>
        <taxon>metagenomes</taxon>
        <taxon>ecological metagenomes</taxon>
    </lineage>
</organism>
<dbReference type="Pfam" id="PF02899">
    <property type="entry name" value="Phage_int_SAM_1"/>
    <property type="match status" value="1"/>
</dbReference>
<dbReference type="InterPro" id="IPR010998">
    <property type="entry name" value="Integrase_recombinase_N"/>
</dbReference>
<gene>
    <name evidence="11" type="ORF">UFOPK1835_01162</name>
</gene>
<dbReference type="PANTHER" id="PTHR30349:SF81">
    <property type="entry name" value="TYROSINE RECOMBINASE XERC"/>
    <property type="match status" value="1"/>
</dbReference>
<evidence type="ECO:0000259" key="9">
    <source>
        <dbReference type="PROSITE" id="PS51898"/>
    </source>
</evidence>
<dbReference type="GO" id="GO:0006310">
    <property type="term" value="P:DNA recombination"/>
    <property type="evidence" value="ECO:0007669"/>
    <property type="project" value="UniProtKB-KW"/>
</dbReference>
<keyword evidence="8" id="KW-0131">Cell cycle</keyword>
<keyword evidence="5" id="KW-0229">DNA integration</keyword>